<evidence type="ECO:0000256" key="11">
    <source>
        <dbReference type="ARBA" id="ARBA00048300"/>
    </source>
</evidence>
<dbReference type="Gene3D" id="3.30.930.10">
    <property type="entry name" value="Bira Bifunctional Protein, Domain 2"/>
    <property type="match status" value="1"/>
</dbReference>
<keyword evidence="10 12" id="KW-0030">Aminoacyl-tRNA synthetase</keyword>
<evidence type="ECO:0000256" key="9">
    <source>
        <dbReference type="ARBA" id="ARBA00022917"/>
    </source>
</evidence>
<keyword evidence="4 12" id="KW-0479">Metal-binding</keyword>
<keyword evidence="8 12" id="KW-0694">RNA-binding</keyword>
<comment type="function">
    <text evidence="12">Catalyzes the attachment of alanine to tRNA(Ala) in a two-step reaction: alanine is first activated by ATP to form Ala-AMP and then transferred to the acceptor end of tRNA(Ala). Also edits incorrectly charged tRNA(Ala) via its editing domain.</text>
</comment>
<feature type="binding site" evidence="12">
    <location>
        <position position="722"/>
    </location>
    <ligand>
        <name>Zn(2+)</name>
        <dbReference type="ChEBI" id="CHEBI:29105"/>
    </ligand>
</feature>
<feature type="binding site" evidence="12">
    <location>
        <position position="607"/>
    </location>
    <ligand>
        <name>Zn(2+)</name>
        <dbReference type="ChEBI" id="CHEBI:29105"/>
    </ligand>
</feature>
<dbReference type="SUPFAM" id="SSF50447">
    <property type="entry name" value="Translation proteins"/>
    <property type="match status" value="1"/>
</dbReference>
<name>A0AAD5S4C8_9FUNG</name>
<evidence type="ECO:0000256" key="12">
    <source>
        <dbReference type="HAMAP-Rule" id="MF_03133"/>
    </source>
</evidence>
<dbReference type="Pfam" id="PF02272">
    <property type="entry name" value="DHHA1"/>
    <property type="match status" value="1"/>
</dbReference>
<dbReference type="EMBL" id="JADGJD010001533">
    <property type="protein sequence ID" value="KAJ3040776.1"/>
    <property type="molecule type" value="Genomic_DNA"/>
</dbReference>
<dbReference type="AlphaFoldDB" id="A0AAD5S4C8"/>
<comment type="subcellular location">
    <subcellularLocation>
        <location evidence="12">Mitochondrion</location>
    </subcellularLocation>
    <subcellularLocation>
        <location evidence="12">Cytoplasm</location>
    </subcellularLocation>
</comment>
<dbReference type="HAMAP" id="MF_00036_B">
    <property type="entry name" value="Ala_tRNA_synth_B"/>
    <property type="match status" value="1"/>
</dbReference>
<dbReference type="GO" id="GO:0005524">
    <property type="term" value="F:ATP binding"/>
    <property type="evidence" value="ECO:0007669"/>
    <property type="project" value="UniProtKB-UniRule"/>
</dbReference>
<feature type="binding site" evidence="12">
    <location>
        <position position="603"/>
    </location>
    <ligand>
        <name>Zn(2+)</name>
        <dbReference type="ChEBI" id="CHEBI:29105"/>
    </ligand>
</feature>
<dbReference type="PANTHER" id="PTHR11777:SF9">
    <property type="entry name" value="ALANINE--TRNA LIGASE, CYTOPLASMIC"/>
    <property type="match status" value="1"/>
</dbReference>
<dbReference type="PRINTS" id="PR00980">
    <property type="entry name" value="TRNASYNTHALA"/>
</dbReference>
<comment type="subunit">
    <text evidence="12">Monomer.</text>
</comment>
<dbReference type="PANTHER" id="PTHR11777">
    <property type="entry name" value="ALANYL-TRNA SYNTHETASE"/>
    <property type="match status" value="1"/>
</dbReference>
<evidence type="ECO:0000256" key="8">
    <source>
        <dbReference type="ARBA" id="ARBA00022884"/>
    </source>
</evidence>
<keyword evidence="9 12" id="KW-0648">Protein biosynthesis</keyword>
<keyword evidence="12" id="KW-0496">Mitochondrion</keyword>
<dbReference type="Pfam" id="PF01411">
    <property type="entry name" value="tRNA-synt_2c"/>
    <property type="match status" value="1"/>
</dbReference>
<dbReference type="NCBIfam" id="TIGR00344">
    <property type="entry name" value="alaS"/>
    <property type="match status" value="1"/>
</dbReference>
<dbReference type="GO" id="GO:0004813">
    <property type="term" value="F:alanine-tRNA ligase activity"/>
    <property type="evidence" value="ECO:0007669"/>
    <property type="project" value="UniProtKB-UniRule"/>
</dbReference>
<evidence type="ECO:0000313" key="14">
    <source>
        <dbReference type="EMBL" id="KAJ3040776.1"/>
    </source>
</evidence>
<gene>
    <name evidence="12 14" type="primary">ALA1</name>
    <name evidence="14" type="ORF">HK097_002469</name>
</gene>
<evidence type="ECO:0000256" key="6">
    <source>
        <dbReference type="ARBA" id="ARBA00022833"/>
    </source>
</evidence>
<accession>A0AAD5S4C8</accession>
<dbReference type="InterPro" id="IPR002318">
    <property type="entry name" value="Ala-tRNA-lgiase_IIc"/>
</dbReference>
<keyword evidence="15" id="KW-1185">Reference proteome</keyword>
<keyword evidence="7 12" id="KW-0067">ATP-binding</keyword>
<dbReference type="GO" id="GO:0005739">
    <property type="term" value="C:mitochondrion"/>
    <property type="evidence" value="ECO:0007669"/>
    <property type="project" value="UniProtKB-SubCell"/>
</dbReference>
<reference evidence="14" key="1">
    <citation type="submission" date="2020-05" db="EMBL/GenBank/DDBJ databases">
        <title>Phylogenomic resolution of chytrid fungi.</title>
        <authorList>
            <person name="Stajich J.E."/>
            <person name="Amses K."/>
            <person name="Simmons R."/>
            <person name="Seto K."/>
            <person name="Myers J."/>
            <person name="Bonds A."/>
            <person name="Quandt C.A."/>
            <person name="Barry K."/>
            <person name="Liu P."/>
            <person name="Grigoriev I."/>
            <person name="Longcore J.E."/>
            <person name="James T.Y."/>
        </authorList>
    </citation>
    <scope>NUCLEOTIDE SEQUENCE</scope>
    <source>
        <strain evidence="14">JEL0318</strain>
    </source>
</reference>
<dbReference type="InterPro" id="IPR018164">
    <property type="entry name" value="Ala-tRNA-synth_IIc_N"/>
</dbReference>
<dbReference type="InterPro" id="IPR012947">
    <property type="entry name" value="tRNA_SAD"/>
</dbReference>
<dbReference type="InterPro" id="IPR009000">
    <property type="entry name" value="Transl_B-barrel_sf"/>
</dbReference>
<comment type="cofactor">
    <cofactor evidence="12">
        <name>Zn(2+)</name>
        <dbReference type="ChEBI" id="CHEBI:29105"/>
    </cofactor>
    <text evidence="12">Binds 1 zinc ion per subunit.</text>
</comment>
<dbReference type="FunFam" id="3.30.930.10:FF:000011">
    <property type="entry name" value="Alanine--tRNA ligase, cytoplasmic"/>
    <property type="match status" value="1"/>
</dbReference>
<keyword evidence="3 12" id="KW-0436">Ligase</keyword>
<sequence>MTVEQPEWGVAKVRQTFIDYFVKKHNHVNVVSSASIPHNDPTLLFANSGMNQFKPIFLGTADKDTDLGKLKRAANTQKCIRAGGKHNDLEDVGRDTYHHTFFEMLGNWSFGDYFKAEAIEMAWDLLTNVYKLPADRLYITYFGGDDKLGLPADMEAKNLWLSMGVQEDHILPGSAKDNFWEMGDQGPCGPCSEIHFDRIGGRNASHLVNMDDPDVLEIWNLVFMQFNREPDRSLKPLPNKHIDTGMGLERLVSVLQDKRSNYDTDAFTGIFAAIQKLTGAREYTGLVGADDKDGIDTAYRVVADHVRTLTFAISDGGVPSNEGRGYVLRRILRRGARYVRKKFDVPIGNFFATLADTVIAEMGHAFPEITKRIPDLKEILSEEERSFAKTLDRGEKLFSEYLSVAQSQKASTLSGADVWRLYDTYGFPVDLTRLMAEESGIQVDEQEFERAQNEAKERSKGVGGKEKGEVVALNVHDLGELEKRSDVPRTDDSPKYGTEDVNAKVKAIYREGKFVEDVDSGEFTGRFGILLDRTNFYAEQGGQQYDVGTLTIDGKADFAVDDCQVFGGYVLHIGYLKYGALKVGDEVVASYDELRRWPLRNNHTGTHILNYALREVLGTVVDQKGSLVAPEKLRFDYSAKGAPTPQQLAEVERICDEFIQKNHQMYFKEVPLHIAKSINGLRAVFGETYPDPVRVVSVGYDIEEILKDTTNPKWRDTSIEFCGGTHVAKTGDIKRLVILEDSSIAKGIRRIVCVTGDEAFQVQRVAEELAAKLREVKGLKGASLEAGLKAFTKELEESSIPVLRKLKLREEYGEAKKVFDEEDKARKAREMKEAVDDVKAFFEQNEDAQFLVKVMPVGGKAVAKAIEYVKGTKTKAAMLISVEGGKVSHSCVVPKNLIDEKGFKATDWANVVSQVVGGKKGGKDDSAAGAGTEVKGVEEAVSLANQFALMKIRG</sequence>
<dbReference type="InterPro" id="IPR018165">
    <property type="entry name" value="Ala-tRNA-synth_IIc_core"/>
</dbReference>
<keyword evidence="6 12" id="KW-0862">Zinc</keyword>
<dbReference type="FunFam" id="3.30.980.10:FF:000004">
    <property type="entry name" value="Alanine--tRNA ligase, cytoplasmic"/>
    <property type="match status" value="1"/>
</dbReference>
<dbReference type="InterPro" id="IPR050058">
    <property type="entry name" value="Ala-tRNA_ligase"/>
</dbReference>
<dbReference type="SMART" id="SM00863">
    <property type="entry name" value="tRNA_SAD"/>
    <property type="match status" value="1"/>
</dbReference>
<dbReference type="CDD" id="cd00673">
    <property type="entry name" value="AlaRS_core"/>
    <property type="match status" value="1"/>
</dbReference>
<dbReference type="InterPro" id="IPR018163">
    <property type="entry name" value="Thr/Ala-tRNA-synth_IIc_edit"/>
</dbReference>
<evidence type="ECO:0000256" key="1">
    <source>
        <dbReference type="ARBA" id="ARBA00008429"/>
    </source>
</evidence>
<dbReference type="EC" id="6.1.1.7" evidence="12"/>
<evidence type="ECO:0000256" key="3">
    <source>
        <dbReference type="ARBA" id="ARBA00022598"/>
    </source>
</evidence>
<evidence type="ECO:0000256" key="7">
    <source>
        <dbReference type="ARBA" id="ARBA00022840"/>
    </source>
</evidence>
<dbReference type="InterPro" id="IPR003156">
    <property type="entry name" value="DHHA1_dom"/>
</dbReference>
<dbReference type="InterPro" id="IPR023033">
    <property type="entry name" value="Ala_tRNA_ligase_euk/bac"/>
</dbReference>
<dbReference type="FunFam" id="2.40.30.130:FF:000004">
    <property type="entry name" value="Alanine--tRNA ligase"/>
    <property type="match status" value="1"/>
</dbReference>
<dbReference type="InterPro" id="IPR045864">
    <property type="entry name" value="aa-tRNA-synth_II/BPL/LPL"/>
</dbReference>
<evidence type="ECO:0000256" key="10">
    <source>
        <dbReference type="ARBA" id="ARBA00023146"/>
    </source>
</evidence>
<dbReference type="SUPFAM" id="SSF101353">
    <property type="entry name" value="Putative anticodon-binding domain of alanyl-tRNA synthetase (AlaRS)"/>
    <property type="match status" value="1"/>
</dbReference>
<dbReference type="InterPro" id="IPR059090">
    <property type="entry name" value="ALA1_helical"/>
</dbReference>
<protein>
    <recommendedName>
        <fullName evidence="12">Alanine--tRNA ligase</fullName>
        <ecNumber evidence="12">6.1.1.7</ecNumber>
    </recommendedName>
    <alternativeName>
        <fullName evidence="12">Alanyl-tRNA synthetase</fullName>
        <shortName evidence="12">AlaRS</shortName>
    </alternativeName>
</protein>
<dbReference type="Proteomes" id="UP001212841">
    <property type="component" value="Unassembled WGS sequence"/>
</dbReference>
<evidence type="ECO:0000313" key="15">
    <source>
        <dbReference type="Proteomes" id="UP001212841"/>
    </source>
</evidence>
<keyword evidence="2 12" id="KW-0820">tRNA-binding</keyword>
<dbReference type="Pfam" id="PF26023">
    <property type="entry name" value="ALA1"/>
    <property type="match status" value="1"/>
</dbReference>
<evidence type="ECO:0000256" key="5">
    <source>
        <dbReference type="ARBA" id="ARBA00022741"/>
    </source>
</evidence>
<comment type="similarity">
    <text evidence="1">Belongs to the class-II aminoacyl-tRNA synthetase family. Alax-L subfamily.</text>
</comment>
<dbReference type="SUPFAM" id="SSF55186">
    <property type="entry name" value="ThrRS/AlaRS common domain"/>
    <property type="match status" value="1"/>
</dbReference>
<dbReference type="GO" id="GO:0070143">
    <property type="term" value="P:mitochondrial alanyl-tRNA aminoacylation"/>
    <property type="evidence" value="ECO:0007669"/>
    <property type="project" value="UniProtKB-UniRule"/>
</dbReference>
<evidence type="ECO:0000256" key="4">
    <source>
        <dbReference type="ARBA" id="ARBA00022723"/>
    </source>
</evidence>
<dbReference type="Gene3D" id="2.40.30.130">
    <property type="match status" value="1"/>
</dbReference>
<dbReference type="InterPro" id="IPR018162">
    <property type="entry name" value="Ala-tRNA-ligase_IIc_anticod-bd"/>
</dbReference>
<comment type="catalytic activity">
    <reaction evidence="11 12">
        <text>tRNA(Ala) + L-alanine + ATP = L-alanyl-tRNA(Ala) + AMP + diphosphate</text>
        <dbReference type="Rhea" id="RHEA:12540"/>
        <dbReference type="Rhea" id="RHEA-COMP:9657"/>
        <dbReference type="Rhea" id="RHEA-COMP:9923"/>
        <dbReference type="ChEBI" id="CHEBI:30616"/>
        <dbReference type="ChEBI" id="CHEBI:33019"/>
        <dbReference type="ChEBI" id="CHEBI:57972"/>
        <dbReference type="ChEBI" id="CHEBI:78442"/>
        <dbReference type="ChEBI" id="CHEBI:78497"/>
        <dbReference type="ChEBI" id="CHEBI:456215"/>
        <dbReference type="EC" id="6.1.1.7"/>
    </reaction>
</comment>
<evidence type="ECO:0000256" key="2">
    <source>
        <dbReference type="ARBA" id="ARBA00022555"/>
    </source>
</evidence>
<dbReference type="GO" id="GO:0008270">
    <property type="term" value="F:zinc ion binding"/>
    <property type="evidence" value="ECO:0007669"/>
    <property type="project" value="UniProtKB-UniRule"/>
</dbReference>
<dbReference type="Gene3D" id="3.30.980.10">
    <property type="entry name" value="Threonyl-trna Synthetase, Chain A, domain 2"/>
    <property type="match status" value="1"/>
</dbReference>
<comment type="caution">
    <text evidence="14">The sequence shown here is derived from an EMBL/GenBank/DDBJ whole genome shotgun (WGS) entry which is preliminary data.</text>
</comment>
<keyword evidence="12" id="KW-0963">Cytoplasm</keyword>
<dbReference type="Gene3D" id="3.10.310.40">
    <property type="match status" value="1"/>
</dbReference>
<feature type="domain" description="Alanyl-transfer RNA synthetases family profile" evidence="13">
    <location>
        <begin position="8"/>
        <end position="765"/>
    </location>
</feature>
<evidence type="ECO:0000259" key="13">
    <source>
        <dbReference type="PROSITE" id="PS50860"/>
    </source>
</evidence>
<comment type="domain">
    <text evidence="12">Consists of three domains; the N-terminal catalytic domain, the editing domain and the C-terminal C-Ala domain. The editing domain removes incorrectly charged amino acids, while the C-Ala domain, along with tRNA(Ala), serves as a bridge to cooperatively bring together the editing and aminoacylation centers thus stimulating deacylation of misacylated tRNAs.</text>
</comment>
<dbReference type="Pfam" id="PF07973">
    <property type="entry name" value="tRNA_SAD"/>
    <property type="match status" value="1"/>
</dbReference>
<dbReference type="GO" id="GO:0000049">
    <property type="term" value="F:tRNA binding"/>
    <property type="evidence" value="ECO:0007669"/>
    <property type="project" value="UniProtKB-KW"/>
</dbReference>
<organism evidence="14 15">
    <name type="scientific">Rhizophlyctis rosea</name>
    <dbReference type="NCBI Taxonomy" id="64517"/>
    <lineage>
        <taxon>Eukaryota</taxon>
        <taxon>Fungi</taxon>
        <taxon>Fungi incertae sedis</taxon>
        <taxon>Chytridiomycota</taxon>
        <taxon>Chytridiomycota incertae sedis</taxon>
        <taxon>Chytridiomycetes</taxon>
        <taxon>Rhizophlyctidales</taxon>
        <taxon>Rhizophlyctidaceae</taxon>
        <taxon>Rhizophlyctis</taxon>
    </lineage>
</organism>
<proteinExistence type="inferred from homology"/>
<dbReference type="PROSITE" id="PS50860">
    <property type="entry name" value="AA_TRNA_LIGASE_II_ALA"/>
    <property type="match status" value="1"/>
</dbReference>
<dbReference type="SUPFAM" id="SSF55681">
    <property type="entry name" value="Class II aaRS and biotin synthetases"/>
    <property type="match status" value="1"/>
</dbReference>
<keyword evidence="5 12" id="KW-0547">Nucleotide-binding</keyword>
<dbReference type="GO" id="GO:0002161">
    <property type="term" value="F:aminoacyl-tRNA deacylase activity"/>
    <property type="evidence" value="ECO:0007669"/>
    <property type="project" value="TreeGrafter"/>
</dbReference>
<feature type="binding site" evidence="12">
    <location>
        <position position="726"/>
    </location>
    <ligand>
        <name>Zn(2+)</name>
        <dbReference type="ChEBI" id="CHEBI:29105"/>
    </ligand>
</feature>